<dbReference type="PRINTS" id="PR00037">
    <property type="entry name" value="HTHLACR"/>
</dbReference>
<dbReference type="InterPro" id="IPR018356">
    <property type="entry name" value="Tscrpt_reg_HTH_DeoR_CS"/>
</dbReference>
<dbReference type="PROSITE" id="PS00894">
    <property type="entry name" value="HTH_DEOR_1"/>
    <property type="match status" value="1"/>
</dbReference>
<dbReference type="InterPro" id="IPR014036">
    <property type="entry name" value="DeoR-like_C"/>
</dbReference>
<feature type="domain" description="HTH deoR-type" evidence="4">
    <location>
        <begin position="13"/>
        <end position="68"/>
    </location>
</feature>
<dbReference type="Gene3D" id="3.40.50.1360">
    <property type="match status" value="1"/>
</dbReference>
<dbReference type="PANTHER" id="PTHR30363:SF44">
    <property type="entry name" value="AGA OPERON TRANSCRIPTIONAL REPRESSOR-RELATED"/>
    <property type="match status" value="1"/>
</dbReference>
<reference evidence="5 6" key="1">
    <citation type="submission" date="2019-09" db="EMBL/GenBank/DDBJ databases">
        <title>Draft genome sequencing of Hungatella hathewayi 123Y-2.</title>
        <authorList>
            <person name="Lv Q."/>
            <person name="Li S."/>
        </authorList>
    </citation>
    <scope>NUCLEOTIDE SEQUENCE [LARGE SCALE GENOMIC DNA]</scope>
    <source>
        <strain evidence="5 6">123Y-2</strain>
    </source>
</reference>
<evidence type="ECO:0000313" key="6">
    <source>
        <dbReference type="Proteomes" id="UP000434223"/>
    </source>
</evidence>
<keyword evidence="2" id="KW-0238">DNA-binding</keyword>
<dbReference type="PANTHER" id="PTHR30363">
    <property type="entry name" value="HTH-TYPE TRANSCRIPTIONAL REGULATOR SRLR-RELATED"/>
    <property type="match status" value="1"/>
</dbReference>
<dbReference type="EMBL" id="WNME01000031">
    <property type="protein sequence ID" value="MUB66705.1"/>
    <property type="molecule type" value="Genomic_DNA"/>
</dbReference>
<sequence length="275" mass="31564">MMETERLFMKMLSVQRREAIRAMLLEKESITISEVMEKFQISVETARRDFDALADEGFLNKVYGGATLKKRTSALPPKELLNSTFSEGKTRIARRAVRFMKAGDTIFLDNSNTVFHMCEGLLNMDITVLTNSLAVINYLSKSKTINLICVGGRYDANEESFLGPTASEYLRRFQVDRAFFSCKSFDMTRGLGVSDERVADMKKTIIQCAEQTCLLADHSKFGKVSFAHFCDFEDVDNLFTDELVTDDWRDYLERHNVRLFECPESGEIQPEENYY</sequence>
<dbReference type="Pfam" id="PF00455">
    <property type="entry name" value="DeoRC"/>
    <property type="match status" value="1"/>
</dbReference>
<dbReference type="SUPFAM" id="SSF100950">
    <property type="entry name" value="NagB/RpiA/CoA transferase-like"/>
    <property type="match status" value="1"/>
</dbReference>
<proteinExistence type="predicted"/>
<accession>A0AAW9WMU5</accession>
<dbReference type="Proteomes" id="UP000434223">
    <property type="component" value="Unassembled WGS sequence"/>
</dbReference>
<dbReference type="SMART" id="SM00420">
    <property type="entry name" value="HTH_DEOR"/>
    <property type="match status" value="1"/>
</dbReference>
<dbReference type="AlphaFoldDB" id="A0AAW9WMU5"/>
<name>A0AAW9WMU5_9FIRM</name>
<comment type="caution">
    <text evidence="5">The sequence shown here is derived from an EMBL/GenBank/DDBJ whole genome shotgun (WGS) entry which is preliminary data.</text>
</comment>
<dbReference type="PROSITE" id="PS51000">
    <property type="entry name" value="HTH_DEOR_2"/>
    <property type="match status" value="1"/>
</dbReference>
<dbReference type="Pfam" id="PF08220">
    <property type="entry name" value="HTH_DeoR"/>
    <property type="match status" value="1"/>
</dbReference>
<protein>
    <submittedName>
        <fullName evidence="5">DeoR family transcriptional regulator</fullName>
    </submittedName>
</protein>
<dbReference type="Gene3D" id="1.10.10.10">
    <property type="entry name" value="Winged helix-like DNA-binding domain superfamily/Winged helix DNA-binding domain"/>
    <property type="match status" value="1"/>
</dbReference>
<evidence type="ECO:0000256" key="3">
    <source>
        <dbReference type="ARBA" id="ARBA00023163"/>
    </source>
</evidence>
<dbReference type="SUPFAM" id="SSF46785">
    <property type="entry name" value="Winged helix' DNA-binding domain"/>
    <property type="match status" value="1"/>
</dbReference>
<dbReference type="GO" id="GO:0003677">
    <property type="term" value="F:DNA binding"/>
    <property type="evidence" value="ECO:0007669"/>
    <property type="project" value="UniProtKB-KW"/>
</dbReference>
<evidence type="ECO:0000259" key="4">
    <source>
        <dbReference type="PROSITE" id="PS51000"/>
    </source>
</evidence>
<dbReference type="InterPro" id="IPR036388">
    <property type="entry name" value="WH-like_DNA-bd_sf"/>
</dbReference>
<dbReference type="GO" id="GO:0003700">
    <property type="term" value="F:DNA-binding transcription factor activity"/>
    <property type="evidence" value="ECO:0007669"/>
    <property type="project" value="InterPro"/>
</dbReference>
<dbReference type="InterPro" id="IPR037171">
    <property type="entry name" value="NagB/RpiA_transferase-like"/>
</dbReference>
<organism evidence="5 6">
    <name type="scientific">Hungatella hathewayi</name>
    <dbReference type="NCBI Taxonomy" id="154046"/>
    <lineage>
        <taxon>Bacteria</taxon>
        <taxon>Bacillati</taxon>
        <taxon>Bacillota</taxon>
        <taxon>Clostridia</taxon>
        <taxon>Lachnospirales</taxon>
        <taxon>Lachnospiraceae</taxon>
        <taxon>Hungatella</taxon>
    </lineage>
</organism>
<dbReference type="InterPro" id="IPR050313">
    <property type="entry name" value="Carb_Metab_HTH_regulators"/>
</dbReference>
<evidence type="ECO:0000256" key="1">
    <source>
        <dbReference type="ARBA" id="ARBA00023015"/>
    </source>
</evidence>
<dbReference type="InterPro" id="IPR036390">
    <property type="entry name" value="WH_DNA-bd_sf"/>
</dbReference>
<keyword evidence="3" id="KW-0804">Transcription</keyword>
<dbReference type="InterPro" id="IPR001034">
    <property type="entry name" value="DeoR_HTH"/>
</dbReference>
<evidence type="ECO:0000256" key="2">
    <source>
        <dbReference type="ARBA" id="ARBA00023125"/>
    </source>
</evidence>
<gene>
    <name evidence="5" type="ORF">GNE07_27195</name>
</gene>
<keyword evidence="1" id="KW-0805">Transcription regulation</keyword>
<dbReference type="SMART" id="SM01134">
    <property type="entry name" value="DeoRC"/>
    <property type="match status" value="1"/>
</dbReference>
<evidence type="ECO:0000313" key="5">
    <source>
        <dbReference type="EMBL" id="MUB66705.1"/>
    </source>
</evidence>